<accession>A0AAU0MVZ3</accession>
<dbReference type="GO" id="GO:0016432">
    <property type="term" value="F:tRNA-uridine aminocarboxypropyltransferase activity"/>
    <property type="evidence" value="ECO:0007669"/>
    <property type="project" value="UniProtKB-EC"/>
</dbReference>
<keyword evidence="3" id="KW-0949">S-adenosyl-L-methionine</keyword>
<sequence>MQIILLTHERELERPSNTGKLVLSAVAGEGVGVERVIWRRAEPDKALLATLDDPAMGLLYPDTEVAGEAAGNMSIETCERFILLDATWQEARKMFNRSPYLHLVRRVNLVPARDSRFRLRRNQKSAGLCTVECVVEILRCKGHLELAALLEEEFERFNSAN</sequence>
<keyword evidence="7" id="KW-1185">Reference proteome</keyword>
<reference evidence="6 7" key="1">
    <citation type="submission" date="2023-10" db="EMBL/GenBank/DDBJ databases">
        <title>Description of Microbulbifer bruguierae sp. nov., isolated from the sediments of mangrove plant Bruguiera sexangula and comparative genomic analyses of the genus Microbulbifer.</title>
        <authorList>
            <person name="Long M."/>
        </authorList>
    </citation>
    <scope>NUCLEOTIDE SEQUENCE [LARGE SCALE GENOMIC DNA]</scope>
    <source>
        <strain evidence="6 7">SPO729</strain>
    </source>
</reference>
<evidence type="ECO:0000313" key="7">
    <source>
        <dbReference type="Proteomes" id="UP001302477"/>
    </source>
</evidence>
<evidence type="ECO:0000256" key="2">
    <source>
        <dbReference type="ARBA" id="ARBA00022679"/>
    </source>
</evidence>
<gene>
    <name evidence="6" type="ORF">R5R33_11415</name>
</gene>
<dbReference type="Proteomes" id="UP001302477">
    <property type="component" value="Chromosome"/>
</dbReference>
<evidence type="ECO:0000256" key="3">
    <source>
        <dbReference type="ARBA" id="ARBA00022691"/>
    </source>
</evidence>
<dbReference type="SMART" id="SM01144">
    <property type="entry name" value="DTW"/>
    <property type="match status" value="1"/>
</dbReference>
<dbReference type="Pfam" id="PF03942">
    <property type="entry name" value="DTW"/>
    <property type="match status" value="1"/>
</dbReference>
<dbReference type="RefSeq" id="WP_318952828.1">
    <property type="nucleotide sequence ID" value="NZ_CP137555.1"/>
</dbReference>
<dbReference type="PANTHER" id="PTHR21392:SF1">
    <property type="entry name" value="TRNA-URIDINE AMINOCARBOXYPROPYLTRANSFERASE"/>
    <property type="match status" value="1"/>
</dbReference>
<dbReference type="InterPro" id="IPR039262">
    <property type="entry name" value="DTWD2/TAPT"/>
</dbReference>
<keyword evidence="2 6" id="KW-0808">Transferase</keyword>
<evidence type="ECO:0000259" key="5">
    <source>
        <dbReference type="SMART" id="SM01144"/>
    </source>
</evidence>
<proteinExistence type="predicted"/>
<protein>
    <recommendedName>
        <fullName evidence="1">tRNA-uridine aminocarboxypropyltransferase</fullName>
        <ecNumber evidence="1">2.5.1.25</ecNumber>
    </recommendedName>
</protein>
<dbReference type="EC" id="2.5.1.25" evidence="1"/>
<organism evidence="6 7">
    <name type="scientific">Microbulbifer pacificus</name>
    <dbReference type="NCBI Taxonomy" id="407164"/>
    <lineage>
        <taxon>Bacteria</taxon>
        <taxon>Pseudomonadati</taxon>
        <taxon>Pseudomonadota</taxon>
        <taxon>Gammaproteobacteria</taxon>
        <taxon>Cellvibrionales</taxon>
        <taxon>Microbulbiferaceae</taxon>
        <taxon>Microbulbifer</taxon>
    </lineage>
</organism>
<keyword evidence="4" id="KW-0819">tRNA processing</keyword>
<dbReference type="KEGG" id="mpaf:R5R33_11415"/>
<feature type="domain" description="DTW" evidence="5">
    <location>
        <begin position="1"/>
        <end position="148"/>
    </location>
</feature>
<dbReference type="GO" id="GO:0008033">
    <property type="term" value="P:tRNA processing"/>
    <property type="evidence" value="ECO:0007669"/>
    <property type="project" value="UniProtKB-KW"/>
</dbReference>
<dbReference type="PANTHER" id="PTHR21392">
    <property type="entry name" value="TRNA-URIDINE AMINOCARBOXYPROPYLTRANSFERASE 2"/>
    <property type="match status" value="1"/>
</dbReference>
<evidence type="ECO:0000256" key="4">
    <source>
        <dbReference type="ARBA" id="ARBA00022694"/>
    </source>
</evidence>
<dbReference type="AlphaFoldDB" id="A0AAU0MVZ3"/>
<dbReference type="EMBL" id="CP137555">
    <property type="protein sequence ID" value="WOX04350.1"/>
    <property type="molecule type" value="Genomic_DNA"/>
</dbReference>
<evidence type="ECO:0000313" key="6">
    <source>
        <dbReference type="EMBL" id="WOX04350.1"/>
    </source>
</evidence>
<name>A0AAU0MVZ3_9GAMM</name>
<evidence type="ECO:0000256" key="1">
    <source>
        <dbReference type="ARBA" id="ARBA00012386"/>
    </source>
</evidence>
<dbReference type="InterPro" id="IPR005636">
    <property type="entry name" value="DTW"/>
</dbReference>